<sequence>MHLVRLALMAACVLSGSPAFADACTTQMIELDSQSPPNDAVLMGRFGPATLFLPDHSLKTVAHVNDMLIMKYKNGDVLTHRELSRTTIETLFENDTSKTEKARTLLQARSDIPASKLSCEVKIYWRELEDTTLYLRLQKNTAGYRTMLIVKSGNIDYLDFNFSKKAVTAIIKSAKLSQ</sequence>
<dbReference type="Proteomes" id="UP000644441">
    <property type="component" value="Unassembled WGS sequence"/>
</dbReference>
<comment type="caution">
    <text evidence="2">The sequence shown here is derived from an EMBL/GenBank/DDBJ whole genome shotgun (WGS) entry which is preliminary data.</text>
</comment>
<feature type="signal peptide" evidence="1">
    <location>
        <begin position="1"/>
        <end position="21"/>
    </location>
</feature>
<organism evidence="2 3">
    <name type="scientific">Alloalcanivorax venustensis ISO4</name>
    <dbReference type="NCBI Taxonomy" id="1177184"/>
    <lineage>
        <taxon>Bacteria</taxon>
        <taxon>Pseudomonadati</taxon>
        <taxon>Pseudomonadota</taxon>
        <taxon>Gammaproteobacteria</taxon>
        <taxon>Oceanospirillales</taxon>
        <taxon>Alcanivoracaceae</taxon>
        <taxon>Alloalcanivorax</taxon>
    </lineage>
</organism>
<name>A0ABS0AE06_9GAMM</name>
<evidence type="ECO:0000313" key="3">
    <source>
        <dbReference type="Proteomes" id="UP000644441"/>
    </source>
</evidence>
<keyword evidence="3" id="KW-1185">Reference proteome</keyword>
<evidence type="ECO:0008006" key="4">
    <source>
        <dbReference type="Google" id="ProtNLM"/>
    </source>
</evidence>
<reference evidence="2 3" key="1">
    <citation type="submission" date="2012-09" db="EMBL/GenBank/DDBJ databases">
        <title>Genome Sequence of alkane-degrading Bacterium Alcanivorax venustensis ISO4.</title>
        <authorList>
            <person name="Lai Q."/>
            <person name="Shao Z."/>
        </authorList>
    </citation>
    <scope>NUCLEOTIDE SEQUENCE [LARGE SCALE GENOMIC DNA]</scope>
    <source>
        <strain evidence="2 3">ISO4</strain>
    </source>
</reference>
<dbReference type="RefSeq" id="WP_194855350.1">
    <property type="nucleotide sequence ID" value="NZ_ARXR01000005.1"/>
</dbReference>
<evidence type="ECO:0000256" key="1">
    <source>
        <dbReference type="SAM" id="SignalP"/>
    </source>
</evidence>
<protein>
    <recommendedName>
        <fullName evidence="4">DUF1795 domain-containing protein</fullName>
    </recommendedName>
</protein>
<gene>
    <name evidence="2" type="ORF">ISO4_00980</name>
</gene>
<feature type="chain" id="PRO_5046030130" description="DUF1795 domain-containing protein" evidence="1">
    <location>
        <begin position="22"/>
        <end position="178"/>
    </location>
</feature>
<proteinExistence type="predicted"/>
<keyword evidence="1" id="KW-0732">Signal</keyword>
<accession>A0ABS0AE06</accession>
<dbReference type="EMBL" id="ARXR01000005">
    <property type="protein sequence ID" value="MBF5052378.1"/>
    <property type="molecule type" value="Genomic_DNA"/>
</dbReference>
<evidence type="ECO:0000313" key="2">
    <source>
        <dbReference type="EMBL" id="MBF5052378.1"/>
    </source>
</evidence>